<evidence type="ECO:0000313" key="3">
    <source>
        <dbReference type="Proteomes" id="UP000554482"/>
    </source>
</evidence>
<evidence type="ECO:0000313" key="2">
    <source>
        <dbReference type="EMBL" id="KAF5201397.1"/>
    </source>
</evidence>
<sequence>MGMGIGVFDDGIGISQLGHLRIILSIQIYHASLRPQHDGPHGDPPNPFVSDSSFDEPSHDGNTLDDYLAFSRRIIKET</sequence>
<evidence type="ECO:0000256" key="1">
    <source>
        <dbReference type="SAM" id="MobiDB-lite"/>
    </source>
</evidence>
<dbReference type="EMBL" id="JABWDY010009486">
    <property type="protein sequence ID" value="KAF5201397.1"/>
    <property type="molecule type" value="Genomic_DNA"/>
</dbReference>
<dbReference type="Proteomes" id="UP000554482">
    <property type="component" value="Unassembled WGS sequence"/>
</dbReference>
<dbReference type="AlphaFoldDB" id="A0A7J6WWX6"/>
<name>A0A7J6WWX6_THATH</name>
<accession>A0A7J6WWX6</accession>
<comment type="caution">
    <text evidence="2">The sequence shown here is derived from an EMBL/GenBank/DDBJ whole genome shotgun (WGS) entry which is preliminary data.</text>
</comment>
<reference evidence="2 3" key="1">
    <citation type="submission" date="2020-06" db="EMBL/GenBank/DDBJ databases">
        <title>Transcriptomic and genomic resources for Thalictrum thalictroides and T. hernandezii: Facilitating candidate gene discovery in an emerging model plant lineage.</title>
        <authorList>
            <person name="Arias T."/>
            <person name="Riano-Pachon D.M."/>
            <person name="Di Stilio V.S."/>
        </authorList>
    </citation>
    <scope>NUCLEOTIDE SEQUENCE [LARGE SCALE GENOMIC DNA]</scope>
    <source>
        <strain evidence="3">cv. WT478/WT964</strain>
        <tissue evidence="2">Leaves</tissue>
    </source>
</reference>
<keyword evidence="3" id="KW-1185">Reference proteome</keyword>
<proteinExistence type="predicted"/>
<feature type="region of interest" description="Disordered" evidence="1">
    <location>
        <begin position="34"/>
        <end position="63"/>
    </location>
</feature>
<protein>
    <submittedName>
        <fullName evidence="2">Uncharacterized protein</fullName>
    </submittedName>
</protein>
<organism evidence="2 3">
    <name type="scientific">Thalictrum thalictroides</name>
    <name type="common">Rue-anemone</name>
    <name type="synonym">Anemone thalictroides</name>
    <dbReference type="NCBI Taxonomy" id="46969"/>
    <lineage>
        <taxon>Eukaryota</taxon>
        <taxon>Viridiplantae</taxon>
        <taxon>Streptophyta</taxon>
        <taxon>Embryophyta</taxon>
        <taxon>Tracheophyta</taxon>
        <taxon>Spermatophyta</taxon>
        <taxon>Magnoliopsida</taxon>
        <taxon>Ranunculales</taxon>
        <taxon>Ranunculaceae</taxon>
        <taxon>Thalictroideae</taxon>
        <taxon>Thalictrum</taxon>
    </lineage>
</organism>
<gene>
    <name evidence="2" type="ORF">FRX31_009015</name>
</gene>